<accession>A0A8J3I3M6</accession>
<name>A0A8J3I3M6_9CHLR</name>
<comment type="caution">
    <text evidence="2">The sequence shown here is derived from an EMBL/GenBank/DDBJ whole genome shotgun (WGS) entry which is preliminary data.</text>
</comment>
<dbReference type="AlphaFoldDB" id="A0A8J3I3M6"/>
<dbReference type="RefSeq" id="WP_220197881.1">
    <property type="nucleotide sequence ID" value="NZ_BNJF01000004.1"/>
</dbReference>
<dbReference type="EMBL" id="BNJF01000004">
    <property type="protein sequence ID" value="GHO48704.1"/>
    <property type="molecule type" value="Genomic_DNA"/>
</dbReference>
<gene>
    <name evidence="2" type="ORF">KSX_68670</name>
</gene>
<keyword evidence="3" id="KW-1185">Reference proteome</keyword>
<protein>
    <submittedName>
        <fullName evidence="2">Uncharacterized protein</fullName>
    </submittedName>
</protein>
<evidence type="ECO:0000256" key="1">
    <source>
        <dbReference type="SAM" id="MobiDB-lite"/>
    </source>
</evidence>
<feature type="region of interest" description="Disordered" evidence="1">
    <location>
        <begin position="1"/>
        <end position="22"/>
    </location>
</feature>
<sequence>MVENSSQVTRKRGRPRQHPISSLYHREAQGDVTEHILLADPLLPPALYAEIAPLPVPFAHYALTRLQKQLPHASDTQLQMRFLTALREARETAFEVLDDFVRNRHEPIAPELRLSTEWLLKELAAYDPQRTMPDSTFKNWQKRGLIRMEAWGKPQPSNAAAVLMIRMLDRQKEHIFPFTLAASEPDYWCYVKEYPTSSLDVLPISHVHLLPPSAVIWTPWAGACWGEQERWHLMGENEASLGAIRFAGTKMIRGERWWAVNWPTLTTWEPAIASWYQSFPGHHDRQVETLASLVLERLFLERVPGWMTQIPHMSCRLDAVAQPEKGTRPDGFIS</sequence>
<organism evidence="2 3">
    <name type="scientific">Ktedonospora formicarum</name>
    <dbReference type="NCBI Taxonomy" id="2778364"/>
    <lineage>
        <taxon>Bacteria</taxon>
        <taxon>Bacillati</taxon>
        <taxon>Chloroflexota</taxon>
        <taxon>Ktedonobacteria</taxon>
        <taxon>Ktedonobacterales</taxon>
        <taxon>Ktedonobacteraceae</taxon>
        <taxon>Ktedonospora</taxon>
    </lineage>
</organism>
<evidence type="ECO:0000313" key="3">
    <source>
        <dbReference type="Proteomes" id="UP000612362"/>
    </source>
</evidence>
<dbReference type="Proteomes" id="UP000612362">
    <property type="component" value="Unassembled WGS sequence"/>
</dbReference>
<evidence type="ECO:0000313" key="2">
    <source>
        <dbReference type="EMBL" id="GHO48704.1"/>
    </source>
</evidence>
<proteinExistence type="predicted"/>
<reference evidence="2" key="1">
    <citation type="submission" date="2020-10" db="EMBL/GenBank/DDBJ databases">
        <title>Taxonomic study of unclassified bacteria belonging to the class Ktedonobacteria.</title>
        <authorList>
            <person name="Yabe S."/>
            <person name="Wang C.M."/>
            <person name="Zheng Y."/>
            <person name="Sakai Y."/>
            <person name="Cavaletti L."/>
            <person name="Monciardini P."/>
            <person name="Donadio S."/>
        </authorList>
    </citation>
    <scope>NUCLEOTIDE SEQUENCE</scope>
    <source>
        <strain evidence="2">SOSP1-1</strain>
    </source>
</reference>